<protein>
    <recommendedName>
        <fullName evidence="3">Thymidylate kinase</fullName>
    </recommendedName>
</protein>
<reference evidence="1 2" key="1">
    <citation type="submission" date="2020-05" db="EMBL/GenBank/DDBJ databases">
        <title>Thioclava electrotropha strain Elox9 finished genome.</title>
        <authorList>
            <person name="Rowe A.R."/>
            <person name="Wilbanks E.G."/>
        </authorList>
    </citation>
    <scope>NUCLEOTIDE SEQUENCE [LARGE SCALE GENOMIC DNA]</scope>
    <source>
        <strain evidence="1 2">Elox9</strain>
    </source>
</reference>
<dbReference type="RefSeq" id="WP_083080359.1">
    <property type="nucleotide sequence ID" value="NZ_CP053562.1"/>
</dbReference>
<dbReference type="InterPro" id="IPR027417">
    <property type="entry name" value="P-loop_NTPase"/>
</dbReference>
<dbReference type="EMBL" id="CP053562">
    <property type="protein sequence ID" value="QPZ90005.1"/>
    <property type="molecule type" value="Genomic_DNA"/>
</dbReference>
<gene>
    <name evidence="1" type="ORF">AKL02_003280</name>
</gene>
<organism evidence="1 2">
    <name type="scientific">Thioclava electrotropha</name>
    <dbReference type="NCBI Taxonomy" id="1549850"/>
    <lineage>
        <taxon>Bacteria</taxon>
        <taxon>Pseudomonadati</taxon>
        <taxon>Pseudomonadota</taxon>
        <taxon>Alphaproteobacteria</taxon>
        <taxon>Rhodobacterales</taxon>
        <taxon>Paracoccaceae</taxon>
        <taxon>Thioclava</taxon>
    </lineage>
</organism>
<sequence length="197" mass="22361">MTHHARTVVFLGPDGAGKTTLLTLVEQALTEQGIDFAHYYFAPGFLKRYRPSGTPTVTTNPHGGRQYGAGLVLMKISLMLFEFNMGLPMVKRRNRLVLFDRFIHDILIDPRRHRMDRVRWWMRALLKLAPRPDLAIIITAPTGVIQTRKQEVSAAETERQVQAYKDAAGLFARAIALENVGPPEATARRIVEEVMRR</sequence>
<accession>A0ABX6YQD7</accession>
<evidence type="ECO:0000313" key="1">
    <source>
        <dbReference type="EMBL" id="QPZ90005.1"/>
    </source>
</evidence>
<dbReference type="SUPFAM" id="SSF52540">
    <property type="entry name" value="P-loop containing nucleoside triphosphate hydrolases"/>
    <property type="match status" value="1"/>
</dbReference>
<proteinExistence type="predicted"/>
<evidence type="ECO:0000313" key="2">
    <source>
        <dbReference type="Proteomes" id="UP000192422"/>
    </source>
</evidence>
<evidence type="ECO:0008006" key="3">
    <source>
        <dbReference type="Google" id="ProtNLM"/>
    </source>
</evidence>
<name>A0ABX6YQD7_9RHOB</name>
<dbReference type="Gene3D" id="3.40.50.300">
    <property type="entry name" value="P-loop containing nucleotide triphosphate hydrolases"/>
    <property type="match status" value="1"/>
</dbReference>
<dbReference type="Proteomes" id="UP000192422">
    <property type="component" value="Chromosome"/>
</dbReference>
<keyword evidence="2" id="KW-1185">Reference proteome</keyword>